<keyword evidence="1" id="KW-0472">Membrane</keyword>
<name>A0A2W1NU25_9FLAO</name>
<dbReference type="AlphaFoldDB" id="A0A2W1NU25"/>
<feature type="transmembrane region" description="Helical" evidence="1">
    <location>
        <begin position="163"/>
        <end position="181"/>
    </location>
</feature>
<gene>
    <name evidence="3" type="ORF">DNU06_00080</name>
</gene>
<evidence type="ECO:0000313" key="4">
    <source>
        <dbReference type="Proteomes" id="UP000249248"/>
    </source>
</evidence>
<evidence type="ECO:0000256" key="1">
    <source>
        <dbReference type="SAM" id="Phobius"/>
    </source>
</evidence>
<reference evidence="3 4" key="1">
    <citation type="submission" date="2018-06" db="EMBL/GenBank/DDBJ databases">
        <title>The draft genome sequence of Crocinitomix sp. SM1701.</title>
        <authorList>
            <person name="Zhang X."/>
        </authorList>
    </citation>
    <scope>NUCLEOTIDE SEQUENCE [LARGE SCALE GENOMIC DNA]</scope>
    <source>
        <strain evidence="3 4">SM1701</strain>
    </source>
</reference>
<sequence length="184" mass="21135">MIKDVLKSQLTVMGLITLIGFPLLAWPLLYFQNISWRSLFEIAPEDYFQIPLYLSIGIGFGIWMIWLSEKPYFEKGLGPIKDRFTDLNLTTFHVFFLAIAAGVGEEVFFRGAIQPYEGVWSTAIIFVAIHGYFSFQYRTINLLAIFLTAFIVLIGFAAKNESLWLAVAAHFSYDLVLLFYYKNN</sequence>
<keyword evidence="4" id="KW-1185">Reference proteome</keyword>
<feature type="transmembrane region" description="Helical" evidence="1">
    <location>
        <begin position="87"/>
        <end position="104"/>
    </location>
</feature>
<organism evidence="3 4">
    <name type="scientific">Putridiphycobacter roseus</name>
    <dbReference type="NCBI Taxonomy" id="2219161"/>
    <lineage>
        <taxon>Bacteria</taxon>
        <taxon>Pseudomonadati</taxon>
        <taxon>Bacteroidota</taxon>
        <taxon>Flavobacteriia</taxon>
        <taxon>Flavobacteriales</taxon>
        <taxon>Crocinitomicaceae</taxon>
        <taxon>Putridiphycobacter</taxon>
    </lineage>
</organism>
<protein>
    <recommendedName>
        <fullName evidence="2">CAAX prenyl protease 2/Lysostaphin resistance protein A-like domain-containing protein</fullName>
    </recommendedName>
</protein>
<dbReference type="GO" id="GO:0080120">
    <property type="term" value="P:CAAX-box protein maturation"/>
    <property type="evidence" value="ECO:0007669"/>
    <property type="project" value="UniProtKB-ARBA"/>
</dbReference>
<dbReference type="RefSeq" id="WP_111061169.1">
    <property type="nucleotide sequence ID" value="NZ_JBHUCU010000007.1"/>
</dbReference>
<evidence type="ECO:0000313" key="3">
    <source>
        <dbReference type="EMBL" id="PZE18268.1"/>
    </source>
</evidence>
<evidence type="ECO:0000259" key="2">
    <source>
        <dbReference type="Pfam" id="PF02517"/>
    </source>
</evidence>
<keyword evidence="1" id="KW-1133">Transmembrane helix</keyword>
<feature type="transmembrane region" description="Helical" evidence="1">
    <location>
        <begin position="140"/>
        <end position="157"/>
    </location>
</feature>
<dbReference type="InterPro" id="IPR003675">
    <property type="entry name" value="Rce1/LyrA-like_dom"/>
</dbReference>
<feature type="transmembrane region" description="Helical" evidence="1">
    <location>
        <begin position="116"/>
        <end position="133"/>
    </location>
</feature>
<feature type="domain" description="CAAX prenyl protease 2/Lysostaphin resistance protein A-like" evidence="2">
    <location>
        <begin position="91"/>
        <end position="176"/>
    </location>
</feature>
<dbReference type="Pfam" id="PF02517">
    <property type="entry name" value="Rce1-like"/>
    <property type="match status" value="1"/>
</dbReference>
<proteinExistence type="predicted"/>
<dbReference type="EMBL" id="QKSB01000001">
    <property type="protein sequence ID" value="PZE18268.1"/>
    <property type="molecule type" value="Genomic_DNA"/>
</dbReference>
<comment type="caution">
    <text evidence="3">The sequence shown here is derived from an EMBL/GenBank/DDBJ whole genome shotgun (WGS) entry which is preliminary data.</text>
</comment>
<dbReference type="GO" id="GO:0004175">
    <property type="term" value="F:endopeptidase activity"/>
    <property type="evidence" value="ECO:0007669"/>
    <property type="project" value="UniProtKB-ARBA"/>
</dbReference>
<keyword evidence="1" id="KW-0812">Transmembrane</keyword>
<feature type="transmembrane region" description="Helical" evidence="1">
    <location>
        <begin position="12"/>
        <end position="30"/>
    </location>
</feature>
<feature type="transmembrane region" description="Helical" evidence="1">
    <location>
        <begin position="50"/>
        <end position="67"/>
    </location>
</feature>
<dbReference type="Proteomes" id="UP000249248">
    <property type="component" value="Unassembled WGS sequence"/>
</dbReference>
<dbReference type="OrthoDB" id="9779573at2"/>
<accession>A0A2W1NU25</accession>